<feature type="transmembrane region" description="Helical" evidence="1">
    <location>
        <begin position="234"/>
        <end position="252"/>
    </location>
</feature>
<dbReference type="STRING" id="759620.WS105_0590"/>
<dbReference type="GO" id="GO:0016020">
    <property type="term" value="C:membrane"/>
    <property type="evidence" value="ECO:0007669"/>
    <property type="project" value="InterPro"/>
</dbReference>
<feature type="transmembrane region" description="Helical" evidence="1">
    <location>
        <begin position="299"/>
        <end position="321"/>
    </location>
</feature>
<name>A0A088GKJ3_9LACO</name>
<dbReference type="KEGG" id="wct:WS74_0593"/>
<protein>
    <submittedName>
        <fullName evidence="2">ABC superfamily ATP binding cassette transporter, permease protein</fullName>
    </submittedName>
</protein>
<proteinExistence type="predicted"/>
<organism evidence="2 3">
    <name type="scientific">Weissella ceti</name>
    <dbReference type="NCBI Taxonomy" id="759620"/>
    <lineage>
        <taxon>Bacteria</taxon>
        <taxon>Bacillati</taxon>
        <taxon>Bacillota</taxon>
        <taxon>Bacilli</taxon>
        <taxon>Lactobacillales</taxon>
        <taxon>Lactobacillaceae</taxon>
        <taxon>Weissella</taxon>
    </lineage>
</organism>
<dbReference type="RefSeq" id="WP_009765309.1">
    <property type="nucleotide sequence ID" value="NZ_CP009223.1"/>
</dbReference>
<feature type="transmembrane region" description="Helical" evidence="1">
    <location>
        <begin position="258"/>
        <end position="279"/>
    </location>
</feature>
<dbReference type="PIRSF" id="PIRSF037259">
    <property type="entry name" value="EcsB_ABC"/>
    <property type="match status" value="1"/>
</dbReference>
<dbReference type="AlphaFoldDB" id="A0A088GKJ3"/>
<dbReference type="KEGG" id="wci:WS105_0590"/>
<feature type="transmembrane region" description="Helical" evidence="1">
    <location>
        <begin position="101"/>
        <end position="121"/>
    </location>
</feature>
<dbReference type="PATRIC" id="fig|759620.7.peg.573"/>
<keyword evidence="1" id="KW-1133">Transmembrane helix</keyword>
<gene>
    <name evidence="2" type="ORF">WS74_0593</name>
</gene>
<keyword evidence="1" id="KW-0472">Membrane</keyword>
<evidence type="ECO:0000256" key="1">
    <source>
        <dbReference type="SAM" id="Phobius"/>
    </source>
</evidence>
<sequence length="358" mass="41405">MAKDLFKRRWQQQWRRFAKYLRYVFNDHAILALVFILGAGLVAYRNFLITMPITIVNQCLVAGVVLVSALFWRVPATFIAEADPLYFMGDEKSLRDLRQMGIIYSVCVRSVIQMAVLIVLLPMMLRQFSQLPGVLWALLIGSVALAIAVMLYTGRQATQYAKQTTPLLNWRGVTQLETRRVQRILQVFSWFIDVPEHKTDVRSHAWSDWVIKHWQTKNGLTNLYVTTFLRTNDYIQLWITMIVVGMVVVSTLDGWLMIGLLMGLIYLFTIQVLPIMIAYRQRVFDHLIPVTVKQRQKAFHQLMGPLLGSMLVIWGIIGLIAGLPVKMILMVEIILVLWALALVFLYSDRKAENMFKRR</sequence>
<feature type="transmembrane region" description="Helical" evidence="1">
    <location>
        <begin position="133"/>
        <end position="153"/>
    </location>
</feature>
<accession>A0A088GKJ3</accession>
<feature type="transmembrane region" description="Helical" evidence="1">
    <location>
        <begin position="20"/>
        <end position="43"/>
    </location>
</feature>
<reference evidence="3" key="2">
    <citation type="submission" date="2014-08" db="EMBL/GenBank/DDBJ databases">
        <title>Complete genome of Weissella ceti strain WS74 isolated from diseased rainbow trout in Brazil.</title>
        <authorList>
            <person name="Figueiredo H.C.P."/>
            <person name="Leal C.A.G."/>
            <person name="Pereira F.L."/>
            <person name="Soares S.C."/>
            <person name="Dorella F.A."/>
            <person name="Carvalho A.F."/>
            <person name="Azevedo V.A.C."/>
        </authorList>
    </citation>
    <scope>NUCLEOTIDE SEQUENCE [LARGE SCALE GENOMIC DNA]</scope>
    <source>
        <strain evidence="3">WS74</strain>
    </source>
</reference>
<reference evidence="2 3" key="1">
    <citation type="journal article" date="2014" name="Genome Announc.">
        <title>Complete Genome Sequences of Fish Pathogenic Weissella ceti Strains WS74 and WS105.</title>
        <authorList>
            <person name="Figueiredo H.C."/>
            <person name="Leal C.A."/>
            <person name="Dorella F.A."/>
            <person name="Carvalho A.F."/>
            <person name="Soares S.C."/>
            <person name="Pereira F.L."/>
            <person name="Azevedo V.A."/>
        </authorList>
    </citation>
    <scope>NUCLEOTIDE SEQUENCE [LARGE SCALE GENOMIC DNA]</scope>
    <source>
        <strain evidence="2 3">WS74</strain>
    </source>
</reference>
<evidence type="ECO:0000313" key="3">
    <source>
        <dbReference type="Proteomes" id="UP000029079"/>
    </source>
</evidence>
<feature type="transmembrane region" description="Helical" evidence="1">
    <location>
        <begin position="327"/>
        <end position="347"/>
    </location>
</feature>
<dbReference type="InterPro" id="IPR010288">
    <property type="entry name" value="EcsB_ABC"/>
</dbReference>
<evidence type="ECO:0000313" key="2">
    <source>
        <dbReference type="EMBL" id="AIM62845.1"/>
    </source>
</evidence>
<keyword evidence="1" id="KW-0812">Transmembrane</keyword>
<dbReference type="Pfam" id="PF05975">
    <property type="entry name" value="EcsB"/>
    <property type="match status" value="1"/>
</dbReference>
<keyword evidence="3" id="KW-1185">Reference proteome</keyword>
<feature type="transmembrane region" description="Helical" evidence="1">
    <location>
        <begin position="55"/>
        <end position="80"/>
    </location>
</feature>
<dbReference type="Proteomes" id="UP000029079">
    <property type="component" value="Chromosome"/>
</dbReference>
<dbReference type="EMBL" id="CP009223">
    <property type="protein sequence ID" value="AIM62845.1"/>
    <property type="molecule type" value="Genomic_DNA"/>
</dbReference>